<name>A0A193QKU0_SODGM</name>
<protein>
    <submittedName>
        <fullName evidence="1">Uncharacterized protein</fullName>
    </submittedName>
</protein>
<evidence type="ECO:0000313" key="2">
    <source>
        <dbReference type="Proteomes" id="UP000245838"/>
    </source>
</evidence>
<gene>
    <name evidence="1" type="ORF">SGGMMB4_03833</name>
</gene>
<evidence type="ECO:0000313" key="1">
    <source>
        <dbReference type="EMBL" id="CRL45787.1"/>
    </source>
</evidence>
<organism evidence="1 2">
    <name type="scientific">Sodalis glossinidius (strain morsitans)</name>
    <dbReference type="NCBI Taxonomy" id="343509"/>
    <lineage>
        <taxon>Bacteria</taxon>
        <taxon>Pseudomonadati</taxon>
        <taxon>Pseudomonadota</taxon>
        <taxon>Gammaproteobacteria</taxon>
        <taxon>Enterobacterales</taxon>
        <taxon>Bruguierivoracaceae</taxon>
        <taxon>Sodalis</taxon>
    </lineage>
</organism>
<dbReference type="EMBL" id="LN854557">
    <property type="protein sequence ID" value="CRL45787.1"/>
    <property type="molecule type" value="Genomic_DNA"/>
</dbReference>
<dbReference type="Proteomes" id="UP000245838">
    <property type="component" value="Chromosome sggmmb4_Chromosome"/>
</dbReference>
<reference evidence="1 2" key="1">
    <citation type="submission" date="2015-05" db="EMBL/GenBank/DDBJ databases">
        <authorList>
            <person name="Goodhead I."/>
        </authorList>
    </citation>
    <scope>NUCLEOTIDE SEQUENCE [LARGE SCALE GENOMIC DNA]</scope>
    <source>
        <strain evidence="2">morsitans</strain>
    </source>
</reference>
<dbReference type="AlphaFoldDB" id="A0A193QKU0"/>
<sequence>MNGWTRLAETAERLECRGLYRRAVPLSPSHEKQDICINAIKRCSGHKGY</sequence>
<proteinExistence type="predicted"/>
<accession>A0A193QKU0</accession>